<sequence>MTAYRPPRRGARVQGREQRGGGLYEAAGVSVKAKMGRRASVWQHRFNPIVAERRDWLDSRELLLRTRATGKEPRNGKMQSQGHSATTSTHKYVDTIVARGARRARTLGRVSCRERRAVRGRRGTAPRTRTCSLKGVTLLRRRKHRIPTCCVRRTANAYAGLNGPPRPSCRTRTKGKGSVNAPDDRRKSWRHPLNIKIVSTPCQPKRRTTSLYSSTLDPSTNGKSGGAGGGAQEVVGGRVKSEARETGCLPSSEFVAPSGLSRTRGTGARVMEKAERTWTKKKGRKEKEKEYAPQIVDLSNLRTGRVFSSRVCSLFLLHILRGLRRQHFRCDTSVVGVGTDRDEAAKRAVVERRAKAARELVRGKRARRTRTLLLKGVLVRMGGVARAVRETGAQWVACSTRRDGDAGPAVMKVNGWEQEDAGKTTYESRERQSRPVTSSLGQCTRKRSLVLLVGLRQVIESIERKRGVTQLNEDNQNSDRIWWDAGGLGIQEVLEGGEIVVRSKVDVAVLTDQMLSPLSSCHHVLQKRVKVMGLRCSSFTLDLCYNLRLPLWRAPRRTTQFDAGGAEH</sequence>
<evidence type="ECO:0000313" key="2">
    <source>
        <dbReference type="EMBL" id="KAJ7737492.1"/>
    </source>
</evidence>
<dbReference type="EMBL" id="JARKIB010000116">
    <property type="protein sequence ID" value="KAJ7737492.1"/>
    <property type="molecule type" value="Genomic_DNA"/>
</dbReference>
<feature type="compositionally biased region" description="Polar residues" evidence="1">
    <location>
        <begin position="77"/>
        <end position="87"/>
    </location>
</feature>
<evidence type="ECO:0000256" key="1">
    <source>
        <dbReference type="SAM" id="MobiDB-lite"/>
    </source>
</evidence>
<proteinExistence type="predicted"/>
<name>A0AAD7MY91_9AGAR</name>
<feature type="region of interest" description="Disordered" evidence="1">
    <location>
        <begin position="162"/>
        <end position="187"/>
    </location>
</feature>
<feature type="compositionally biased region" description="Polar residues" evidence="1">
    <location>
        <begin position="209"/>
        <end position="221"/>
    </location>
</feature>
<dbReference type="Proteomes" id="UP001215598">
    <property type="component" value="Unassembled WGS sequence"/>
</dbReference>
<feature type="region of interest" description="Disordered" evidence="1">
    <location>
        <begin position="68"/>
        <end position="87"/>
    </location>
</feature>
<accession>A0AAD7MY91</accession>
<evidence type="ECO:0000313" key="3">
    <source>
        <dbReference type="Proteomes" id="UP001215598"/>
    </source>
</evidence>
<protein>
    <submittedName>
        <fullName evidence="2">Uncharacterized protein</fullName>
    </submittedName>
</protein>
<keyword evidence="3" id="KW-1185">Reference proteome</keyword>
<feature type="region of interest" description="Disordered" evidence="1">
    <location>
        <begin position="252"/>
        <end position="285"/>
    </location>
</feature>
<gene>
    <name evidence="2" type="ORF">B0H16DRAFT_1466130</name>
</gene>
<reference evidence="2" key="1">
    <citation type="submission" date="2023-03" db="EMBL/GenBank/DDBJ databases">
        <title>Massive genome expansion in bonnet fungi (Mycena s.s.) driven by repeated elements and novel gene families across ecological guilds.</title>
        <authorList>
            <consortium name="Lawrence Berkeley National Laboratory"/>
            <person name="Harder C.B."/>
            <person name="Miyauchi S."/>
            <person name="Viragh M."/>
            <person name="Kuo A."/>
            <person name="Thoen E."/>
            <person name="Andreopoulos B."/>
            <person name="Lu D."/>
            <person name="Skrede I."/>
            <person name="Drula E."/>
            <person name="Henrissat B."/>
            <person name="Morin E."/>
            <person name="Kohler A."/>
            <person name="Barry K."/>
            <person name="LaButti K."/>
            <person name="Morin E."/>
            <person name="Salamov A."/>
            <person name="Lipzen A."/>
            <person name="Mereny Z."/>
            <person name="Hegedus B."/>
            <person name="Baldrian P."/>
            <person name="Stursova M."/>
            <person name="Weitz H."/>
            <person name="Taylor A."/>
            <person name="Grigoriev I.V."/>
            <person name="Nagy L.G."/>
            <person name="Martin F."/>
            <person name="Kauserud H."/>
        </authorList>
    </citation>
    <scope>NUCLEOTIDE SEQUENCE</scope>
    <source>
        <strain evidence="2">CBHHK182m</strain>
    </source>
</reference>
<dbReference type="AlphaFoldDB" id="A0AAD7MY91"/>
<comment type="caution">
    <text evidence="2">The sequence shown here is derived from an EMBL/GenBank/DDBJ whole genome shotgun (WGS) entry which is preliminary data.</text>
</comment>
<feature type="region of interest" description="Disordered" evidence="1">
    <location>
        <begin position="204"/>
        <end position="233"/>
    </location>
</feature>
<organism evidence="2 3">
    <name type="scientific">Mycena metata</name>
    <dbReference type="NCBI Taxonomy" id="1033252"/>
    <lineage>
        <taxon>Eukaryota</taxon>
        <taxon>Fungi</taxon>
        <taxon>Dikarya</taxon>
        <taxon>Basidiomycota</taxon>
        <taxon>Agaricomycotina</taxon>
        <taxon>Agaricomycetes</taxon>
        <taxon>Agaricomycetidae</taxon>
        <taxon>Agaricales</taxon>
        <taxon>Marasmiineae</taxon>
        <taxon>Mycenaceae</taxon>
        <taxon>Mycena</taxon>
    </lineage>
</organism>